<dbReference type="EMBL" id="DYZA01000203">
    <property type="protein sequence ID" value="HJD97969.1"/>
    <property type="molecule type" value="Genomic_DNA"/>
</dbReference>
<gene>
    <name evidence="2" type="ORF">K8W16_10035</name>
</gene>
<reference evidence="2" key="1">
    <citation type="journal article" date="2021" name="PeerJ">
        <title>Extensive microbial diversity within the chicken gut microbiome revealed by metagenomics and culture.</title>
        <authorList>
            <person name="Gilroy R."/>
            <person name="Ravi A."/>
            <person name="Getino M."/>
            <person name="Pursley I."/>
            <person name="Horton D.L."/>
            <person name="Alikhan N.F."/>
            <person name="Baker D."/>
            <person name="Gharbi K."/>
            <person name="Hall N."/>
            <person name="Watson M."/>
            <person name="Adriaenssens E.M."/>
            <person name="Foster-Nyarko E."/>
            <person name="Jarju S."/>
            <person name="Secka A."/>
            <person name="Antonio M."/>
            <person name="Oren A."/>
            <person name="Chaudhuri R.R."/>
            <person name="La Ragione R."/>
            <person name="Hildebrand F."/>
            <person name="Pallen M.J."/>
        </authorList>
    </citation>
    <scope>NUCLEOTIDE SEQUENCE</scope>
    <source>
        <strain evidence="2">ChiGjej2B2-19336</strain>
    </source>
</reference>
<evidence type="ECO:0000256" key="1">
    <source>
        <dbReference type="SAM" id="MobiDB-lite"/>
    </source>
</evidence>
<accession>A0A921DRY0</accession>
<dbReference type="AlphaFoldDB" id="A0A921DRY0"/>
<evidence type="ECO:0000313" key="2">
    <source>
        <dbReference type="EMBL" id="HJD97969.1"/>
    </source>
</evidence>
<feature type="region of interest" description="Disordered" evidence="1">
    <location>
        <begin position="56"/>
        <end position="80"/>
    </location>
</feature>
<reference evidence="2" key="2">
    <citation type="submission" date="2021-09" db="EMBL/GenBank/DDBJ databases">
        <authorList>
            <person name="Gilroy R."/>
        </authorList>
    </citation>
    <scope>NUCLEOTIDE SEQUENCE</scope>
    <source>
        <strain evidence="2">ChiGjej2B2-19336</strain>
    </source>
</reference>
<dbReference type="Proteomes" id="UP000698963">
    <property type="component" value="Unassembled WGS sequence"/>
</dbReference>
<organism evidence="2 3">
    <name type="scientific">Mailhella massiliensis</name>
    <dbReference type="NCBI Taxonomy" id="1903261"/>
    <lineage>
        <taxon>Bacteria</taxon>
        <taxon>Pseudomonadati</taxon>
        <taxon>Thermodesulfobacteriota</taxon>
        <taxon>Desulfovibrionia</taxon>
        <taxon>Desulfovibrionales</taxon>
        <taxon>Desulfovibrionaceae</taxon>
        <taxon>Mailhella</taxon>
    </lineage>
</organism>
<feature type="non-terminal residue" evidence="2">
    <location>
        <position position="1"/>
    </location>
</feature>
<evidence type="ECO:0000313" key="3">
    <source>
        <dbReference type="Proteomes" id="UP000698963"/>
    </source>
</evidence>
<dbReference type="RefSeq" id="WP_304123191.1">
    <property type="nucleotide sequence ID" value="NZ_DYZA01000203.1"/>
</dbReference>
<comment type="caution">
    <text evidence="2">The sequence shown here is derived from an EMBL/GenBank/DDBJ whole genome shotgun (WGS) entry which is preliminary data.</text>
</comment>
<protein>
    <submittedName>
        <fullName evidence="2">Uncharacterized protein</fullName>
    </submittedName>
</protein>
<sequence>SEYYRDQDLTGASSPRPWGCFFVWSMVASLPHACGASKAFGQALYRALPTSARLPLRRGPARAGSKNAGALKCSSPAGAA</sequence>
<name>A0A921DRY0_9BACT</name>
<proteinExistence type="predicted"/>